<organism evidence="4 5">
    <name type="scientific">Paraclostridium sordellii</name>
    <name type="common">Clostridium sordellii</name>
    <dbReference type="NCBI Taxonomy" id="1505"/>
    <lineage>
        <taxon>Bacteria</taxon>
        <taxon>Bacillati</taxon>
        <taxon>Bacillota</taxon>
        <taxon>Clostridia</taxon>
        <taxon>Peptostreptococcales</taxon>
        <taxon>Peptostreptococcaceae</taxon>
        <taxon>Paraclostridium</taxon>
    </lineage>
</organism>
<dbReference type="GO" id="GO:0030699">
    <property type="term" value="F:glycine reductase activity"/>
    <property type="evidence" value="ECO:0007669"/>
    <property type="project" value="UniProtKB-EC"/>
</dbReference>
<proteinExistence type="inferred from homology"/>
<evidence type="ECO:0000256" key="3">
    <source>
        <dbReference type="ARBA" id="ARBA00023002"/>
    </source>
</evidence>
<dbReference type="InterPro" id="IPR010187">
    <property type="entry name" value="Various_sel_PB"/>
</dbReference>
<name>A0A0C7QV72_PARSO</name>
<dbReference type="NCBIfam" id="TIGR01917">
    <property type="entry name" value="gly_red_sel_B"/>
    <property type="match status" value="1"/>
</dbReference>
<evidence type="ECO:0000313" key="4">
    <source>
        <dbReference type="EMBL" id="CEQ04577.1"/>
    </source>
</evidence>
<dbReference type="Pfam" id="PF07355">
    <property type="entry name" value="GRDB"/>
    <property type="match status" value="1"/>
</dbReference>
<dbReference type="NCBIfam" id="TIGR01918">
    <property type="entry name" value="various_sel_PB"/>
    <property type="match status" value="1"/>
</dbReference>
<dbReference type="EMBL" id="CEKZ01000014">
    <property type="protein sequence ID" value="CEQ04577.1"/>
    <property type="molecule type" value="Genomic_DNA"/>
</dbReference>
<evidence type="ECO:0000313" key="5">
    <source>
        <dbReference type="Proteomes" id="UP000049127"/>
    </source>
</evidence>
<evidence type="ECO:0000256" key="2">
    <source>
        <dbReference type="ARBA" id="ARBA00022933"/>
    </source>
</evidence>
<sequence length="349" mass="37653">MEKIRVVHYVNQFFAGIGGEEKADTKPHIAESLPPISAQLNKLLGDEIEIVGTVVCGDSYFGENMESASQEVLEMVKSFNPQLFIAGPAFNAGRYGVAAGTITKFVKDELGIPALTGMYVENPGADMFKKELYIIETTDSAAGMRKALPKIAAFAKKLAKGEEIGSPAEEGYIERGIRVNYFAKERGSKRAVDMLLKKIKGEEFKTEYPMPNFDRVDPNPAIKDLAHAKIALVTSGGIVPKGNPDRIESSSASKYGEYSIAGVMDLTEDTYETAHGGFDPVYCNLDSDRVLPVDVLRDLEAEGAIGSLHELFYSTTGNGTAVASSKKFAAEFAQKLIADGVDAVILTST</sequence>
<comment type="similarity">
    <text evidence="1">Belongs to the GrdB/GrdF/GrdH family.</text>
</comment>
<gene>
    <name evidence="4" type="primary">grdB_3</name>
    <name evidence="4" type="ORF">R28058_22951</name>
</gene>
<dbReference type="AlphaFoldDB" id="A0A0C7QV72"/>
<accession>A0A0C7QV72</accession>
<dbReference type="EC" id="1.21.4.2" evidence="4"/>
<protein>
    <submittedName>
        <fullName evidence="4">Glycine reductase complex component B subunit gamma</fullName>
        <ecNumber evidence="4">1.21.4.2</ecNumber>
    </submittedName>
</protein>
<evidence type="ECO:0000256" key="1">
    <source>
        <dbReference type="ARBA" id="ARBA00008393"/>
    </source>
</evidence>
<reference evidence="4 5" key="1">
    <citation type="submission" date="2015-01" db="EMBL/GenBank/DDBJ databases">
        <authorList>
            <person name="Aslett A.Martin."/>
            <person name="De Silva Nishadi"/>
        </authorList>
    </citation>
    <scope>NUCLEOTIDE SEQUENCE [LARGE SCALE GENOMIC DNA]</scope>
    <source>
        <strain evidence="4 5">R28058</strain>
    </source>
</reference>
<keyword evidence="3 4" id="KW-0560">Oxidoreductase</keyword>
<dbReference type="Proteomes" id="UP000049127">
    <property type="component" value="Unassembled WGS sequence"/>
</dbReference>
<dbReference type="InterPro" id="IPR010186">
    <property type="entry name" value="Gly_red_sel_B"/>
</dbReference>
<keyword evidence="2" id="KW-0712">Selenocysteine</keyword>
<dbReference type="GO" id="GO:0030700">
    <property type="term" value="C:glycine reductase complex"/>
    <property type="evidence" value="ECO:0007669"/>
    <property type="project" value="InterPro"/>
</dbReference>